<feature type="transmembrane region" description="Helical" evidence="1">
    <location>
        <begin position="42"/>
        <end position="62"/>
    </location>
</feature>
<reference evidence="3 4" key="1">
    <citation type="submission" date="2019-11" db="EMBL/GenBank/DDBJ databases">
        <title>Whole genome sequence of Haloferax sp. MBLA0076.</title>
        <authorList>
            <person name="Seo M.-J."/>
            <person name="Cho E.-S."/>
        </authorList>
    </citation>
    <scope>NUCLEOTIDE SEQUENCE [LARGE SCALE GENOMIC DNA]</scope>
    <source>
        <strain evidence="3 4">MBLA0076</strain>
    </source>
</reference>
<organism evidence="3 4">
    <name type="scientific">Haloferax litoreum</name>
    <dbReference type="NCBI Taxonomy" id="2666140"/>
    <lineage>
        <taxon>Archaea</taxon>
        <taxon>Methanobacteriati</taxon>
        <taxon>Methanobacteriota</taxon>
        <taxon>Stenosarchaea group</taxon>
        <taxon>Halobacteria</taxon>
        <taxon>Halobacteriales</taxon>
        <taxon>Haloferacaceae</taxon>
        <taxon>Haloferax</taxon>
    </lineage>
</organism>
<keyword evidence="4" id="KW-1185">Reference proteome</keyword>
<dbReference type="Pfam" id="PF26514">
    <property type="entry name" value="DUF8173"/>
    <property type="match status" value="1"/>
</dbReference>
<dbReference type="AlphaFoldDB" id="A0A6A8GHP2"/>
<protein>
    <recommendedName>
        <fullName evidence="2">DUF8173 domain-containing protein</fullName>
    </recommendedName>
</protein>
<evidence type="ECO:0000256" key="1">
    <source>
        <dbReference type="SAM" id="Phobius"/>
    </source>
</evidence>
<dbReference type="InterPro" id="IPR058486">
    <property type="entry name" value="DUF8173"/>
</dbReference>
<proteinExistence type="predicted"/>
<dbReference type="Proteomes" id="UP000439022">
    <property type="component" value="Unassembled WGS sequence"/>
</dbReference>
<keyword evidence="1" id="KW-0472">Membrane</keyword>
<gene>
    <name evidence="3" type="ORF">GJR96_12250</name>
</gene>
<accession>A0A6A8GHP2</accession>
<sequence>MVPLRKPLTASLGLVSLLAFAGVTSAQTVETTQQFSPVFRGLTTFFVDIVVGGILVAALPAYTRDSLSEIRNDPGGSFLWGLLVGIGGLVVLVVLAITIIGLLVAIPGLVAFFVVALVGGAVGTVFLGSTVARLLSGSSQSRSSLGISLVVGAFVAAVLSVVPLVGGLVLFVVDTLGLGVVGRTLYRSYA</sequence>
<comment type="caution">
    <text evidence="3">The sequence shown here is derived from an EMBL/GenBank/DDBJ whole genome shotgun (WGS) entry which is preliminary data.</text>
</comment>
<feature type="domain" description="DUF8173" evidence="2">
    <location>
        <begin position="1"/>
        <end position="188"/>
    </location>
</feature>
<dbReference type="EMBL" id="WKJO01000001">
    <property type="protein sequence ID" value="MRX22718.1"/>
    <property type="molecule type" value="Genomic_DNA"/>
</dbReference>
<name>A0A6A8GHP2_9EURY</name>
<evidence type="ECO:0000259" key="2">
    <source>
        <dbReference type="Pfam" id="PF26514"/>
    </source>
</evidence>
<dbReference type="RefSeq" id="WP_151163176.1">
    <property type="nucleotide sequence ID" value="NZ_WKJO01000001.1"/>
</dbReference>
<feature type="transmembrane region" description="Helical" evidence="1">
    <location>
        <begin position="147"/>
        <end position="173"/>
    </location>
</feature>
<keyword evidence="1" id="KW-0812">Transmembrane</keyword>
<keyword evidence="1" id="KW-1133">Transmembrane helix</keyword>
<evidence type="ECO:0000313" key="3">
    <source>
        <dbReference type="EMBL" id="MRX22718.1"/>
    </source>
</evidence>
<evidence type="ECO:0000313" key="4">
    <source>
        <dbReference type="Proteomes" id="UP000439022"/>
    </source>
</evidence>
<feature type="transmembrane region" description="Helical" evidence="1">
    <location>
        <begin position="112"/>
        <end position="135"/>
    </location>
</feature>
<feature type="transmembrane region" description="Helical" evidence="1">
    <location>
        <begin position="82"/>
        <end position="106"/>
    </location>
</feature>